<proteinExistence type="predicted"/>
<evidence type="ECO:0000313" key="6">
    <source>
        <dbReference type="Proteomes" id="UP001157034"/>
    </source>
</evidence>
<accession>A0ABQ6K6C9</accession>
<dbReference type="Proteomes" id="UP001157034">
    <property type="component" value="Unassembled WGS sequence"/>
</dbReference>
<dbReference type="CDD" id="cd07377">
    <property type="entry name" value="WHTH_GntR"/>
    <property type="match status" value="1"/>
</dbReference>
<reference evidence="6" key="1">
    <citation type="journal article" date="2019" name="Int. J. Syst. Evol. Microbiol.">
        <title>The Global Catalogue of Microorganisms (GCM) 10K type strain sequencing project: providing services to taxonomists for standard genome sequencing and annotation.</title>
        <authorList>
            <consortium name="The Broad Institute Genomics Platform"/>
            <consortium name="The Broad Institute Genome Sequencing Center for Infectious Disease"/>
            <person name="Wu L."/>
            <person name="Ma J."/>
        </authorList>
    </citation>
    <scope>NUCLEOTIDE SEQUENCE [LARGE SCALE GENOMIC DNA]</scope>
    <source>
        <strain evidence="6">NBRC 108894</strain>
    </source>
</reference>
<dbReference type="Pfam" id="PF07702">
    <property type="entry name" value="UTRA"/>
    <property type="match status" value="1"/>
</dbReference>
<dbReference type="PANTHER" id="PTHR44846">
    <property type="entry name" value="MANNOSYL-D-GLYCERATE TRANSPORT/METABOLISM SYSTEM REPRESSOR MNGR-RELATED"/>
    <property type="match status" value="1"/>
</dbReference>
<gene>
    <name evidence="5" type="ORF">GCM10025881_27630</name>
</gene>
<dbReference type="RefSeq" id="WP_284254615.1">
    <property type="nucleotide sequence ID" value="NZ_BAAAQO010000004.1"/>
</dbReference>
<dbReference type="EMBL" id="BSVB01000001">
    <property type="protein sequence ID" value="GMA95939.1"/>
    <property type="molecule type" value="Genomic_DNA"/>
</dbReference>
<keyword evidence="2" id="KW-0238">DNA-binding</keyword>
<dbReference type="Pfam" id="PF00392">
    <property type="entry name" value="GntR"/>
    <property type="match status" value="1"/>
</dbReference>
<keyword evidence="1" id="KW-0805">Transcription regulation</keyword>
<dbReference type="SMART" id="SM00866">
    <property type="entry name" value="UTRA"/>
    <property type="match status" value="1"/>
</dbReference>
<dbReference type="PROSITE" id="PS50949">
    <property type="entry name" value="HTH_GNTR"/>
    <property type="match status" value="1"/>
</dbReference>
<dbReference type="InterPro" id="IPR036388">
    <property type="entry name" value="WH-like_DNA-bd_sf"/>
</dbReference>
<evidence type="ECO:0000256" key="2">
    <source>
        <dbReference type="ARBA" id="ARBA00023125"/>
    </source>
</evidence>
<dbReference type="PANTHER" id="PTHR44846:SF16">
    <property type="entry name" value="TRANSCRIPTIONAL REGULATOR PHNF-RELATED"/>
    <property type="match status" value="1"/>
</dbReference>
<evidence type="ECO:0000256" key="3">
    <source>
        <dbReference type="ARBA" id="ARBA00023163"/>
    </source>
</evidence>
<sequence length="258" mass="27814">MGQGDASSTLIRADYPQPLWVQAVELISHEIESGALKPGMRLPPERELCLQLGISRVTLRKALNELVGHGALRPSHGRGWYVAGASGATQARDWPNNLESFTETAARMGLPASSIVLRAEVRSATLDESELLVVAPGTPLFVLDRVRLLGGVPIAVDSTRVPEAVVPGAADVDFAHGSIYERLEQSGLVLAHADSTIEAKAADDELAGHLEVEPGSPVLVMTQLVFDPADRPVLSSVIRYSGDRYRLRTQFSRTAPRR</sequence>
<name>A0ABQ6K6C9_9MICO</name>
<evidence type="ECO:0000313" key="5">
    <source>
        <dbReference type="EMBL" id="GMA95939.1"/>
    </source>
</evidence>
<dbReference type="InterPro" id="IPR000524">
    <property type="entry name" value="Tscrpt_reg_HTH_GntR"/>
</dbReference>
<dbReference type="InterPro" id="IPR036390">
    <property type="entry name" value="WH_DNA-bd_sf"/>
</dbReference>
<evidence type="ECO:0000259" key="4">
    <source>
        <dbReference type="PROSITE" id="PS50949"/>
    </source>
</evidence>
<dbReference type="SMART" id="SM00345">
    <property type="entry name" value="HTH_GNTR"/>
    <property type="match status" value="1"/>
</dbReference>
<dbReference type="Gene3D" id="1.10.10.10">
    <property type="entry name" value="Winged helix-like DNA-binding domain superfamily/Winged helix DNA-binding domain"/>
    <property type="match status" value="1"/>
</dbReference>
<keyword evidence="6" id="KW-1185">Reference proteome</keyword>
<dbReference type="PRINTS" id="PR00035">
    <property type="entry name" value="HTHGNTR"/>
</dbReference>
<dbReference type="InterPro" id="IPR050679">
    <property type="entry name" value="Bact_HTH_transcr_reg"/>
</dbReference>
<dbReference type="Gene3D" id="3.40.1410.10">
    <property type="entry name" value="Chorismate lyase-like"/>
    <property type="match status" value="1"/>
</dbReference>
<organism evidence="5 6">
    <name type="scientific">Pseudolysinimonas kribbensis</name>
    <dbReference type="NCBI Taxonomy" id="433641"/>
    <lineage>
        <taxon>Bacteria</taxon>
        <taxon>Bacillati</taxon>
        <taxon>Actinomycetota</taxon>
        <taxon>Actinomycetes</taxon>
        <taxon>Micrococcales</taxon>
        <taxon>Microbacteriaceae</taxon>
        <taxon>Pseudolysinimonas</taxon>
    </lineage>
</organism>
<feature type="domain" description="HTH gntR-type" evidence="4">
    <location>
        <begin position="17"/>
        <end position="85"/>
    </location>
</feature>
<dbReference type="InterPro" id="IPR028978">
    <property type="entry name" value="Chorismate_lyase_/UTRA_dom_sf"/>
</dbReference>
<protein>
    <submittedName>
        <fullName evidence="5">GntR family transcriptional regulator</fullName>
    </submittedName>
</protein>
<dbReference type="InterPro" id="IPR011663">
    <property type="entry name" value="UTRA"/>
</dbReference>
<evidence type="ECO:0000256" key="1">
    <source>
        <dbReference type="ARBA" id="ARBA00023015"/>
    </source>
</evidence>
<keyword evidence="3" id="KW-0804">Transcription</keyword>
<dbReference type="SUPFAM" id="SSF64288">
    <property type="entry name" value="Chorismate lyase-like"/>
    <property type="match status" value="1"/>
</dbReference>
<dbReference type="SUPFAM" id="SSF46785">
    <property type="entry name" value="Winged helix' DNA-binding domain"/>
    <property type="match status" value="1"/>
</dbReference>
<comment type="caution">
    <text evidence="5">The sequence shown here is derived from an EMBL/GenBank/DDBJ whole genome shotgun (WGS) entry which is preliminary data.</text>
</comment>